<sequence length="237" mass="26385">MSTLGRRLGSTAWRYRGPLSERADRPRPVSARPARERPRGMQRRTTVARRTRLEAILLLADEPLPLRRLAKLANLEDATEARTLLDELRRLHEARGSAFQITAIAGGYQLLTDPKLAPWLQPLAPAGQELRLTPPAMETLAVVAYRQPVVRAEVEAIRGVQCGELLRQLMERDLLRIVGRSQELGRPILYGTTKRFLRVFGLKNLDGLPQVAGLPGAELAREPEADTDSATIPLATR</sequence>
<evidence type="ECO:0000256" key="1">
    <source>
        <dbReference type="ARBA" id="ARBA00022490"/>
    </source>
</evidence>
<evidence type="ECO:0000256" key="5">
    <source>
        <dbReference type="SAM" id="MobiDB-lite"/>
    </source>
</evidence>
<dbReference type="AlphaFoldDB" id="A0A5C5V2Q3"/>
<comment type="caution">
    <text evidence="6">The sequence shown here is derived from an EMBL/GenBank/DDBJ whole genome shotgun (WGS) entry which is preliminary data.</text>
</comment>
<protein>
    <recommendedName>
        <fullName evidence="8">Segregation and condensation protein B</fullName>
    </recommendedName>
</protein>
<evidence type="ECO:0000256" key="4">
    <source>
        <dbReference type="ARBA" id="ARBA00023306"/>
    </source>
</evidence>
<feature type="region of interest" description="Disordered" evidence="5">
    <location>
        <begin position="17"/>
        <end position="45"/>
    </location>
</feature>
<dbReference type="PANTHER" id="PTHR34298">
    <property type="entry name" value="SEGREGATION AND CONDENSATION PROTEIN B"/>
    <property type="match status" value="1"/>
</dbReference>
<keyword evidence="1" id="KW-0963">Cytoplasm</keyword>
<dbReference type="InterPro" id="IPR036390">
    <property type="entry name" value="WH_DNA-bd_sf"/>
</dbReference>
<dbReference type="Gene3D" id="1.10.10.10">
    <property type="entry name" value="Winged helix-like DNA-binding domain superfamily/Winged helix DNA-binding domain"/>
    <property type="match status" value="2"/>
</dbReference>
<evidence type="ECO:0000256" key="2">
    <source>
        <dbReference type="ARBA" id="ARBA00022618"/>
    </source>
</evidence>
<organism evidence="6 7">
    <name type="scientific">Posidoniimonas corsicana</name>
    <dbReference type="NCBI Taxonomy" id="1938618"/>
    <lineage>
        <taxon>Bacteria</taxon>
        <taxon>Pseudomonadati</taxon>
        <taxon>Planctomycetota</taxon>
        <taxon>Planctomycetia</taxon>
        <taxon>Pirellulales</taxon>
        <taxon>Lacipirellulaceae</taxon>
        <taxon>Posidoniimonas</taxon>
    </lineage>
</organism>
<dbReference type="NCBIfam" id="TIGR00281">
    <property type="entry name" value="SMC-Scp complex subunit ScpB"/>
    <property type="match status" value="1"/>
</dbReference>
<evidence type="ECO:0000313" key="7">
    <source>
        <dbReference type="Proteomes" id="UP000316714"/>
    </source>
</evidence>
<dbReference type="EMBL" id="SIHJ01000003">
    <property type="protein sequence ID" value="TWT32270.1"/>
    <property type="molecule type" value="Genomic_DNA"/>
</dbReference>
<dbReference type="GO" id="GO:0051301">
    <property type="term" value="P:cell division"/>
    <property type="evidence" value="ECO:0007669"/>
    <property type="project" value="UniProtKB-KW"/>
</dbReference>
<keyword evidence="2" id="KW-0132">Cell division</keyword>
<dbReference type="InterPro" id="IPR036388">
    <property type="entry name" value="WH-like_DNA-bd_sf"/>
</dbReference>
<dbReference type="InterPro" id="IPR005234">
    <property type="entry name" value="ScpB_csome_segregation"/>
</dbReference>
<dbReference type="Pfam" id="PF04079">
    <property type="entry name" value="SMC_ScpB"/>
    <property type="match status" value="1"/>
</dbReference>
<dbReference type="PANTHER" id="PTHR34298:SF2">
    <property type="entry name" value="SEGREGATION AND CONDENSATION PROTEIN B"/>
    <property type="match status" value="1"/>
</dbReference>
<dbReference type="GO" id="GO:0051304">
    <property type="term" value="P:chromosome separation"/>
    <property type="evidence" value="ECO:0007669"/>
    <property type="project" value="InterPro"/>
</dbReference>
<dbReference type="RefSeq" id="WP_228714714.1">
    <property type="nucleotide sequence ID" value="NZ_SIHJ01000003.1"/>
</dbReference>
<keyword evidence="7" id="KW-1185">Reference proteome</keyword>
<evidence type="ECO:0000313" key="6">
    <source>
        <dbReference type="EMBL" id="TWT32270.1"/>
    </source>
</evidence>
<accession>A0A5C5V2Q3</accession>
<reference evidence="6 7" key="1">
    <citation type="submission" date="2019-02" db="EMBL/GenBank/DDBJ databases">
        <title>Deep-cultivation of Planctomycetes and their phenomic and genomic characterization uncovers novel biology.</title>
        <authorList>
            <person name="Wiegand S."/>
            <person name="Jogler M."/>
            <person name="Boedeker C."/>
            <person name="Pinto D."/>
            <person name="Vollmers J."/>
            <person name="Rivas-Marin E."/>
            <person name="Kohn T."/>
            <person name="Peeters S.H."/>
            <person name="Heuer A."/>
            <person name="Rast P."/>
            <person name="Oberbeckmann S."/>
            <person name="Bunk B."/>
            <person name="Jeske O."/>
            <person name="Meyerdierks A."/>
            <person name="Storesund J.E."/>
            <person name="Kallscheuer N."/>
            <person name="Luecker S."/>
            <person name="Lage O.M."/>
            <person name="Pohl T."/>
            <person name="Merkel B.J."/>
            <person name="Hornburger P."/>
            <person name="Mueller R.-W."/>
            <person name="Bruemmer F."/>
            <person name="Labrenz M."/>
            <person name="Spormann A.M."/>
            <person name="Op Den Camp H."/>
            <person name="Overmann J."/>
            <person name="Amann R."/>
            <person name="Jetten M.S.M."/>
            <person name="Mascher T."/>
            <person name="Medema M.H."/>
            <person name="Devos D.P."/>
            <person name="Kaster A.-K."/>
            <person name="Ovreas L."/>
            <person name="Rohde M."/>
            <person name="Galperin M.Y."/>
            <person name="Jogler C."/>
        </authorList>
    </citation>
    <scope>NUCLEOTIDE SEQUENCE [LARGE SCALE GENOMIC DNA]</scope>
    <source>
        <strain evidence="6 7">KOR34</strain>
    </source>
</reference>
<feature type="compositionally biased region" description="Basic and acidic residues" evidence="5">
    <location>
        <begin position="19"/>
        <end position="39"/>
    </location>
</feature>
<name>A0A5C5V2Q3_9BACT</name>
<keyword evidence="4" id="KW-0131">Cell cycle</keyword>
<evidence type="ECO:0000256" key="3">
    <source>
        <dbReference type="ARBA" id="ARBA00022829"/>
    </source>
</evidence>
<proteinExistence type="predicted"/>
<evidence type="ECO:0008006" key="8">
    <source>
        <dbReference type="Google" id="ProtNLM"/>
    </source>
</evidence>
<dbReference type="SUPFAM" id="SSF46785">
    <property type="entry name" value="Winged helix' DNA-binding domain"/>
    <property type="match status" value="2"/>
</dbReference>
<keyword evidence="3" id="KW-0159">Chromosome partition</keyword>
<gene>
    <name evidence="6" type="ORF">KOR34_40320</name>
</gene>
<dbReference type="Proteomes" id="UP000316714">
    <property type="component" value="Unassembled WGS sequence"/>
</dbReference>